<dbReference type="InterPro" id="IPR024702">
    <property type="entry name" value="Uncharacterised_YmfJ"/>
</dbReference>
<dbReference type="RefSeq" id="WP_377473132.1">
    <property type="nucleotide sequence ID" value="NZ_JBHLWN010000101.1"/>
</dbReference>
<gene>
    <name evidence="1" type="ORF">ACFFK0_25090</name>
</gene>
<sequence>MAAVLEVFDKWKAFLGDRVQAAEKAGFNDESIAQIAFQIGGFLADKVDPENKEERVLKELWDVADDQERKAIAKVMVKLAKNNA</sequence>
<dbReference type="Gene3D" id="1.10.760.20">
    <property type="entry name" value="Protein of unknown function DUF3243"/>
    <property type="match status" value="1"/>
</dbReference>
<dbReference type="EMBL" id="JBHLWN010000101">
    <property type="protein sequence ID" value="MFC0215678.1"/>
    <property type="molecule type" value="Genomic_DNA"/>
</dbReference>
<organism evidence="1 2">
    <name type="scientific">Paenibacillus chartarius</name>
    <dbReference type="NCBI Taxonomy" id="747481"/>
    <lineage>
        <taxon>Bacteria</taxon>
        <taxon>Bacillati</taxon>
        <taxon>Bacillota</taxon>
        <taxon>Bacilli</taxon>
        <taxon>Bacillales</taxon>
        <taxon>Paenibacillaceae</taxon>
        <taxon>Paenibacillus</taxon>
    </lineage>
</organism>
<dbReference type="InterPro" id="IPR038292">
    <property type="entry name" value="YmfJ/YflH_sf"/>
</dbReference>
<dbReference type="Pfam" id="PF11588">
    <property type="entry name" value="DUF3243"/>
    <property type="match status" value="1"/>
</dbReference>
<name>A0ABV6DSQ1_9BACL</name>
<evidence type="ECO:0000313" key="2">
    <source>
        <dbReference type="Proteomes" id="UP001589776"/>
    </source>
</evidence>
<comment type="caution">
    <text evidence="1">The sequence shown here is derived from an EMBL/GenBank/DDBJ whole genome shotgun (WGS) entry which is preliminary data.</text>
</comment>
<dbReference type="Proteomes" id="UP001589776">
    <property type="component" value="Unassembled WGS sequence"/>
</dbReference>
<proteinExistence type="predicted"/>
<protein>
    <submittedName>
        <fullName evidence="1">DUF3243 domain-containing protein</fullName>
    </submittedName>
</protein>
<keyword evidence="2" id="KW-1185">Reference proteome</keyword>
<evidence type="ECO:0000313" key="1">
    <source>
        <dbReference type="EMBL" id="MFC0215678.1"/>
    </source>
</evidence>
<reference evidence="1 2" key="1">
    <citation type="submission" date="2024-09" db="EMBL/GenBank/DDBJ databases">
        <authorList>
            <person name="Sun Q."/>
            <person name="Mori K."/>
        </authorList>
    </citation>
    <scope>NUCLEOTIDE SEQUENCE [LARGE SCALE GENOMIC DNA]</scope>
    <source>
        <strain evidence="1 2">CCM 7759</strain>
    </source>
</reference>
<accession>A0ABV6DSQ1</accession>
<dbReference type="InterPro" id="IPR021637">
    <property type="entry name" value="DUF3243"/>
</dbReference>
<dbReference type="PIRSF" id="PIRSF004764">
    <property type="entry name" value="YmfJ"/>
    <property type="match status" value="1"/>
</dbReference>